<keyword evidence="9" id="KW-1185">Reference proteome</keyword>
<evidence type="ECO:0000313" key="8">
    <source>
        <dbReference type="EMBL" id="CAG7827380.1"/>
    </source>
</evidence>
<keyword evidence="5 7" id="KW-0472">Membrane</keyword>
<evidence type="ECO:0008006" key="10">
    <source>
        <dbReference type="Google" id="ProtNLM"/>
    </source>
</evidence>
<keyword evidence="3 7" id="KW-0812">Transmembrane</keyword>
<sequence length="119" mass="12466">EGGYSDDLSTYGVIAGIWSSMYSLGEVIGPSLGGFLLENYGFPVCSTVMAAMCAVTSVVVLLYFLSFHPKSEISSSAKSKEKITEASDSGISENCRTSASSSSSSLSAQYLAHVNENTP</sequence>
<feature type="non-terminal residue" evidence="8">
    <location>
        <position position="119"/>
    </location>
</feature>
<feature type="region of interest" description="Disordered" evidence="6">
    <location>
        <begin position="72"/>
        <end position="119"/>
    </location>
</feature>
<dbReference type="InterPro" id="IPR011701">
    <property type="entry name" value="MFS"/>
</dbReference>
<keyword evidence="4 7" id="KW-1133">Transmembrane helix</keyword>
<feature type="non-terminal residue" evidence="8">
    <location>
        <position position="1"/>
    </location>
</feature>
<dbReference type="AlphaFoldDB" id="A0A8J2L8U7"/>
<comment type="subcellular location">
    <subcellularLocation>
        <location evidence="1">Membrane</location>
        <topology evidence="1">Multi-pass membrane protein</topology>
    </subcellularLocation>
</comment>
<dbReference type="EMBL" id="CAJVCH010543307">
    <property type="protein sequence ID" value="CAG7827380.1"/>
    <property type="molecule type" value="Genomic_DNA"/>
</dbReference>
<reference evidence="8" key="1">
    <citation type="submission" date="2021-06" db="EMBL/GenBank/DDBJ databases">
        <authorList>
            <person name="Hodson N. C."/>
            <person name="Mongue J. A."/>
            <person name="Jaron S. K."/>
        </authorList>
    </citation>
    <scope>NUCLEOTIDE SEQUENCE</scope>
</reference>
<comment type="caution">
    <text evidence="8">The sequence shown here is derived from an EMBL/GenBank/DDBJ whole genome shotgun (WGS) entry which is preliminary data.</text>
</comment>
<dbReference type="OrthoDB" id="446368at2759"/>
<accession>A0A8J2L8U7</accession>
<name>A0A8J2L8U7_9HEXA</name>
<dbReference type="Pfam" id="PF07690">
    <property type="entry name" value="MFS_1"/>
    <property type="match status" value="1"/>
</dbReference>
<evidence type="ECO:0000256" key="6">
    <source>
        <dbReference type="SAM" id="MobiDB-lite"/>
    </source>
</evidence>
<gene>
    <name evidence="8" type="ORF">AFUS01_LOCUS37371</name>
</gene>
<dbReference type="GO" id="GO:0022857">
    <property type="term" value="F:transmembrane transporter activity"/>
    <property type="evidence" value="ECO:0007669"/>
    <property type="project" value="InterPro"/>
</dbReference>
<evidence type="ECO:0000256" key="1">
    <source>
        <dbReference type="ARBA" id="ARBA00004141"/>
    </source>
</evidence>
<evidence type="ECO:0000313" key="9">
    <source>
        <dbReference type="Proteomes" id="UP000708208"/>
    </source>
</evidence>
<evidence type="ECO:0000256" key="2">
    <source>
        <dbReference type="ARBA" id="ARBA00022448"/>
    </source>
</evidence>
<feature type="compositionally biased region" description="Low complexity" evidence="6">
    <location>
        <begin position="98"/>
        <end position="108"/>
    </location>
</feature>
<evidence type="ECO:0000256" key="4">
    <source>
        <dbReference type="ARBA" id="ARBA00022989"/>
    </source>
</evidence>
<feature type="transmembrane region" description="Helical" evidence="7">
    <location>
        <begin position="40"/>
        <end position="65"/>
    </location>
</feature>
<evidence type="ECO:0000256" key="7">
    <source>
        <dbReference type="SAM" id="Phobius"/>
    </source>
</evidence>
<evidence type="ECO:0000256" key="3">
    <source>
        <dbReference type="ARBA" id="ARBA00022692"/>
    </source>
</evidence>
<protein>
    <recommendedName>
        <fullName evidence="10">Major facilitator superfamily (MFS) profile domain-containing protein</fullName>
    </recommendedName>
</protein>
<organism evidence="8 9">
    <name type="scientific">Allacma fusca</name>
    <dbReference type="NCBI Taxonomy" id="39272"/>
    <lineage>
        <taxon>Eukaryota</taxon>
        <taxon>Metazoa</taxon>
        <taxon>Ecdysozoa</taxon>
        <taxon>Arthropoda</taxon>
        <taxon>Hexapoda</taxon>
        <taxon>Collembola</taxon>
        <taxon>Symphypleona</taxon>
        <taxon>Sminthuridae</taxon>
        <taxon>Allacma</taxon>
    </lineage>
</organism>
<dbReference type="PANTHER" id="PTHR23506:SF28">
    <property type="entry name" value="MFS-TYPE TRANSPORTER SLC18B1-LIKE PROTEIN"/>
    <property type="match status" value="1"/>
</dbReference>
<dbReference type="PANTHER" id="PTHR23506">
    <property type="entry name" value="GH10249P"/>
    <property type="match status" value="1"/>
</dbReference>
<proteinExistence type="predicted"/>
<keyword evidence="2" id="KW-0813">Transport</keyword>
<dbReference type="InterPro" id="IPR050930">
    <property type="entry name" value="MFS_Vesicular_Transporter"/>
</dbReference>
<evidence type="ECO:0000256" key="5">
    <source>
        <dbReference type="ARBA" id="ARBA00023136"/>
    </source>
</evidence>
<dbReference type="GO" id="GO:0016020">
    <property type="term" value="C:membrane"/>
    <property type="evidence" value="ECO:0007669"/>
    <property type="project" value="UniProtKB-SubCell"/>
</dbReference>
<dbReference type="Proteomes" id="UP000708208">
    <property type="component" value="Unassembled WGS sequence"/>
</dbReference>